<dbReference type="eggNOG" id="ENOG5032KSJ">
    <property type="taxonomic scope" value="Bacteria"/>
</dbReference>
<feature type="transmembrane region" description="Helical" evidence="1">
    <location>
        <begin position="40"/>
        <end position="58"/>
    </location>
</feature>
<feature type="transmembrane region" description="Helical" evidence="1">
    <location>
        <begin position="99"/>
        <end position="123"/>
    </location>
</feature>
<accession>A0A1H1UDH3</accession>
<keyword evidence="1" id="KW-0472">Membrane</keyword>
<protein>
    <recommendedName>
        <fullName evidence="4">DUF3054 domain-containing protein</fullName>
    </recommendedName>
</protein>
<keyword evidence="1" id="KW-0812">Transmembrane</keyword>
<feature type="transmembrane region" description="Helical" evidence="1">
    <location>
        <begin position="65"/>
        <end position="87"/>
    </location>
</feature>
<dbReference type="Pfam" id="PF11255">
    <property type="entry name" value="DUF3054"/>
    <property type="match status" value="1"/>
</dbReference>
<reference evidence="2 3" key="1">
    <citation type="submission" date="2016-10" db="EMBL/GenBank/DDBJ databases">
        <authorList>
            <person name="de Groot N.N."/>
        </authorList>
    </citation>
    <scope>NUCLEOTIDE SEQUENCE [LARGE SCALE GENOMIC DNA]</scope>
    <source>
        <strain evidence="2 3">DSM 22126</strain>
    </source>
</reference>
<keyword evidence="1" id="KW-1133">Transmembrane helix</keyword>
<dbReference type="RefSeq" id="WP_083372499.1">
    <property type="nucleotide sequence ID" value="NZ_LT629776.1"/>
</dbReference>
<gene>
    <name evidence="2" type="ORF">SAMN04489860_2166</name>
</gene>
<evidence type="ECO:0000313" key="3">
    <source>
        <dbReference type="Proteomes" id="UP000185663"/>
    </source>
</evidence>
<evidence type="ECO:0000256" key="1">
    <source>
        <dbReference type="SAM" id="Phobius"/>
    </source>
</evidence>
<dbReference type="AlphaFoldDB" id="A0A1H1UDH3"/>
<dbReference type="OrthoDB" id="3698172at2"/>
<keyword evidence="3" id="KW-1185">Reference proteome</keyword>
<dbReference type="STRING" id="545619.SAMN04489860_2166"/>
<evidence type="ECO:0008006" key="4">
    <source>
        <dbReference type="Google" id="ProtNLM"/>
    </source>
</evidence>
<sequence>MNRPRPSVVLAAAAADLICVLALAVGGYQTHDAGSTGATVLRIVWPFAAGLALGWLVSRAWRRPTALWPTGVVVWGCAWAGGVVLRVLTDQGAAPAFQIVSFGFLAVTLLGWRGVVAAVSVIWPSERRHRAQALRGAPPRGR</sequence>
<dbReference type="EMBL" id="LT629776">
    <property type="protein sequence ID" value="SDS70527.1"/>
    <property type="molecule type" value="Genomic_DNA"/>
</dbReference>
<organism evidence="2 3">
    <name type="scientific">Paraoerskovia marina</name>
    <dbReference type="NCBI Taxonomy" id="545619"/>
    <lineage>
        <taxon>Bacteria</taxon>
        <taxon>Bacillati</taxon>
        <taxon>Actinomycetota</taxon>
        <taxon>Actinomycetes</taxon>
        <taxon>Micrococcales</taxon>
        <taxon>Cellulomonadaceae</taxon>
        <taxon>Paraoerskovia</taxon>
    </lineage>
</organism>
<evidence type="ECO:0000313" key="2">
    <source>
        <dbReference type="EMBL" id="SDS70527.1"/>
    </source>
</evidence>
<name>A0A1H1UDH3_9CELL</name>
<proteinExistence type="predicted"/>
<dbReference type="Proteomes" id="UP000185663">
    <property type="component" value="Chromosome I"/>
</dbReference>
<dbReference type="InterPro" id="IPR021414">
    <property type="entry name" value="DUF3054"/>
</dbReference>